<evidence type="ECO:0008006" key="11">
    <source>
        <dbReference type="Google" id="ProtNLM"/>
    </source>
</evidence>
<evidence type="ECO:0000259" key="8">
    <source>
        <dbReference type="Pfam" id="PF08281"/>
    </source>
</evidence>
<dbReference type="Pfam" id="PF04542">
    <property type="entry name" value="Sigma70_r2"/>
    <property type="match status" value="1"/>
</dbReference>
<feature type="region of interest" description="Disordered" evidence="5">
    <location>
        <begin position="263"/>
        <end position="283"/>
    </location>
</feature>
<feature type="region of interest" description="Disordered" evidence="5">
    <location>
        <begin position="317"/>
        <end position="404"/>
    </location>
</feature>
<dbReference type="InterPro" id="IPR007627">
    <property type="entry name" value="RNA_pol_sigma70_r2"/>
</dbReference>
<name>A0A917YSR8_9ACTN</name>
<dbReference type="Pfam" id="PF08281">
    <property type="entry name" value="Sigma70_r4_2"/>
    <property type="match status" value="1"/>
</dbReference>
<keyword evidence="6" id="KW-1133">Transmembrane helix</keyword>
<accession>A0A917YSR8</accession>
<dbReference type="NCBIfam" id="TIGR02937">
    <property type="entry name" value="sigma70-ECF"/>
    <property type="match status" value="1"/>
</dbReference>
<dbReference type="GO" id="GO:0016987">
    <property type="term" value="F:sigma factor activity"/>
    <property type="evidence" value="ECO:0007669"/>
    <property type="project" value="UniProtKB-KW"/>
</dbReference>
<dbReference type="InterPro" id="IPR036388">
    <property type="entry name" value="WH-like_DNA-bd_sf"/>
</dbReference>
<dbReference type="Gene3D" id="1.10.10.10">
    <property type="entry name" value="Winged helix-like DNA-binding domain superfamily/Winged helix DNA-binding domain"/>
    <property type="match status" value="1"/>
</dbReference>
<keyword evidence="6" id="KW-0472">Membrane</keyword>
<dbReference type="PANTHER" id="PTHR43133:SF62">
    <property type="entry name" value="RNA POLYMERASE SIGMA FACTOR SIGZ"/>
    <property type="match status" value="1"/>
</dbReference>
<dbReference type="GO" id="GO:0003677">
    <property type="term" value="F:DNA binding"/>
    <property type="evidence" value="ECO:0007669"/>
    <property type="project" value="InterPro"/>
</dbReference>
<feature type="compositionally biased region" description="Low complexity" evidence="5">
    <location>
        <begin position="484"/>
        <end position="499"/>
    </location>
</feature>
<dbReference type="InterPro" id="IPR039425">
    <property type="entry name" value="RNA_pol_sigma-70-like"/>
</dbReference>
<dbReference type="PANTHER" id="PTHR43133">
    <property type="entry name" value="RNA POLYMERASE ECF-TYPE SIGMA FACTO"/>
    <property type="match status" value="1"/>
</dbReference>
<feature type="compositionally biased region" description="Low complexity" evidence="5">
    <location>
        <begin position="358"/>
        <end position="396"/>
    </location>
</feature>
<feature type="compositionally biased region" description="Acidic residues" evidence="5">
    <location>
        <begin position="338"/>
        <end position="352"/>
    </location>
</feature>
<comment type="caution">
    <text evidence="9">The sequence shown here is derived from an EMBL/GenBank/DDBJ whole genome shotgun (WGS) entry which is preliminary data.</text>
</comment>
<comment type="similarity">
    <text evidence="1">Belongs to the sigma-70 factor family. ECF subfamily.</text>
</comment>
<feature type="domain" description="RNA polymerase sigma-70 region 2" evidence="7">
    <location>
        <begin position="24"/>
        <end position="84"/>
    </location>
</feature>
<evidence type="ECO:0000313" key="10">
    <source>
        <dbReference type="Proteomes" id="UP000646523"/>
    </source>
</evidence>
<evidence type="ECO:0000256" key="5">
    <source>
        <dbReference type="SAM" id="MobiDB-lite"/>
    </source>
</evidence>
<evidence type="ECO:0000259" key="7">
    <source>
        <dbReference type="Pfam" id="PF04542"/>
    </source>
</evidence>
<evidence type="ECO:0000256" key="6">
    <source>
        <dbReference type="SAM" id="Phobius"/>
    </source>
</evidence>
<keyword evidence="10" id="KW-1185">Reference proteome</keyword>
<organism evidence="9 10">
    <name type="scientific">Nonomuraea cavernae</name>
    <dbReference type="NCBI Taxonomy" id="2045107"/>
    <lineage>
        <taxon>Bacteria</taxon>
        <taxon>Bacillati</taxon>
        <taxon>Actinomycetota</taxon>
        <taxon>Actinomycetes</taxon>
        <taxon>Streptosporangiales</taxon>
        <taxon>Streptosporangiaceae</taxon>
        <taxon>Nonomuraea</taxon>
    </lineage>
</organism>
<dbReference type="EMBL" id="BMNH01000003">
    <property type="protein sequence ID" value="GGO65689.1"/>
    <property type="molecule type" value="Genomic_DNA"/>
</dbReference>
<dbReference type="SUPFAM" id="SSF88659">
    <property type="entry name" value="Sigma3 and sigma4 domains of RNA polymerase sigma factors"/>
    <property type="match status" value="1"/>
</dbReference>
<proteinExistence type="inferred from homology"/>
<dbReference type="SUPFAM" id="SSF88946">
    <property type="entry name" value="Sigma2 domain of RNA polymerase sigma factors"/>
    <property type="match status" value="1"/>
</dbReference>
<gene>
    <name evidence="9" type="ORF">GCM10012289_17970</name>
</gene>
<keyword evidence="3" id="KW-0731">Sigma factor</keyword>
<reference evidence="9" key="2">
    <citation type="submission" date="2020-09" db="EMBL/GenBank/DDBJ databases">
        <authorList>
            <person name="Sun Q."/>
            <person name="Zhou Y."/>
        </authorList>
    </citation>
    <scope>NUCLEOTIDE SEQUENCE</scope>
    <source>
        <strain evidence="9">CGMCC 4.7368</strain>
    </source>
</reference>
<feature type="region of interest" description="Disordered" evidence="5">
    <location>
        <begin position="89"/>
        <end position="109"/>
    </location>
</feature>
<sequence>MDRAADQRLAEALRRADADAPATLYDAYGERLYAYAFMLLGERETAADAVHDALVTAQGAVRRLKEDTRLRAWLYALTRFQAVARMAHRGGTSPEGLPAPVLEETDDSELSDLVRETLGELSRNERELLELAPRHGLTPSEAGAVLGLTSRQAASRLGRARDHLENAAAAVILARVGRAHCPDLSSMVDSWEGPLTPLLRRRLSGHIGGCEVCTEGRHRKVSAGRLLDLVPVAFPPISLRHRVIETCGSPSGDDTRMLIMDRGDGFDRTGFPAAAEPRSRRRRRPRGLAPVVLAGVCVLAATGAMVMIGGGETGTGTALHVISSPPPVSSPGEGFTDPSEEPEEPAAEDDEPTPTPTPSATGPDRTPATVRPVATAATTRPATAPPATRRPVAGARLGATCPDGIDGVATVRLTARNAAVTWTASASARLGVYPASGSIKAGRSVSVWVTVTDPDTPGSGTVSFGSNGGGGSCSLSWRGHQRQPSEGPSEELTPTPTETDPVSDPSHSSAGDAHSETGSPS</sequence>
<evidence type="ECO:0000256" key="1">
    <source>
        <dbReference type="ARBA" id="ARBA00010641"/>
    </source>
</evidence>
<dbReference type="InterPro" id="IPR013324">
    <property type="entry name" value="RNA_pol_sigma_r3/r4-like"/>
</dbReference>
<evidence type="ECO:0000256" key="2">
    <source>
        <dbReference type="ARBA" id="ARBA00023015"/>
    </source>
</evidence>
<dbReference type="GO" id="GO:0006352">
    <property type="term" value="P:DNA-templated transcription initiation"/>
    <property type="evidence" value="ECO:0007669"/>
    <property type="project" value="InterPro"/>
</dbReference>
<dbReference type="InterPro" id="IPR014284">
    <property type="entry name" value="RNA_pol_sigma-70_dom"/>
</dbReference>
<feature type="region of interest" description="Disordered" evidence="5">
    <location>
        <begin position="453"/>
        <end position="521"/>
    </location>
</feature>
<evidence type="ECO:0000256" key="4">
    <source>
        <dbReference type="ARBA" id="ARBA00023163"/>
    </source>
</evidence>
<keyword evidence="4" id="KW-0804">Transcription</keyword>
<evidence type="ECO:0000256" key="3">
    <source>
        <dbReference type="ARBA" id="ARBA00023082"/>
    </source>
</evidence>
<protein>
    <recommendedName>
        <fullName evidence="11">Sigma-70 family RNA polymerase sigma factor</fullName>
    </recommendedName>
</protein>
<dbReference type="Proteomes" id="UP000646523">
    <property type="component" value="Unassembled WGS sequence"/>
</dbReference>
<dbReference type="Gene3D" id="1.10.1740.10">
    <property type="match status" value="1"/>
</dbReference>
<keyword evidence="6" id="KW-0812">Transmembrane</keyword>
<reference evidence="9" key="1">
    <citation type="journal article" date="2014" name="Int. J. Syst. Evol. Microbiol.">
        <title>Complete genome sequence of Corynebacterium casei LMG S-19264T (=DSM 44701T), isolated from a smear-ripened cheese.</title>
        <authorList>
            <consortium name="US DOE Joint Genome Institute (JGI-PGF)"/>
            <person name="Walter F."/>
            <person name="Albersmeier A."/>
            <person name="Kalinowski J."/>
            <person name="Ruckert C."/>
        </authorList>
    </citation>
    <scope>NUCLEOTIDE SEQUENCE</scope>
    <source>
        <strain evidence="9">CGMCC 4.7368</strain>
    </source>
</reference>
<evidence type="ECO:0000313" key="9">
    <source>
        <dbReference type="EMBL" id="GGO65689.1"/>
    </source>
</evidence>
<dbReference type="InterPro" id="IPR013249">
    <property type="entry name" value="RNA_pol_sigma70_r4_t2"/>
</dbReference>
<dbReference type="AlphaFoldDB" id="A0A917YSR8"/>
<dbReference type="InterPro" id="IPR013325">
    <property type="entry name" value="RNA_pol_sigma_r2"/>
</dbReference>
<feature type="transmembrane region" description="Helical" evidence="6">
    <location>
        <begin position="288"/>
        <end position="308"/>
    </location>
</feature>
<keyword evidence="2" id="KW-0805">Transcription regulation</keyword>
<feature type="domain" description="RNA polymerase sigma factor 70 region 4 type 2" evidence="8">
    <location>
        <begin position="113"/>
        <end position="164"/>
    </location>
</feature>